<evidence type="ECO:0000313" key="3">
    <source>
        <dbReference type="Proteomes" id="UP001195769"/>
    </source>
</evidence>
<dbReference type="GeneID" id="64656042"/>
<dbReference type="EMBL" id="JABBWK010000027">
    <property type="protein sequence ID" value="KAG1900458.1"/>
    <property type="molecule type" value="Genomic_DNA"/>
</dbReference>
<keyword evidence="1" id="KW-1133">Transmembrane helix</keyword>
<dbReference type="Proteomes" id="UP001195769">
    <property type="component" value="Unassembled WGS sequence"/>
</dbReference>
<keyword evidence="1" id="KW-0472">Membrane</keyword>
<gene>
    <name evidence="2" type="ORF">F5891DRAFT_1034204</name>
</gene>
<protein>
    <submittedName>
        <fullName evidence="2">Uncharacterized protein</fullName>
    </submittedName>
</protein>
<comment type="caution">
    <text evidence="2">The sequence shown here is derived from an EMBL/GenBank/DDBJ whole genome shotgun (WGS) entry which is preliminary data.</text>
</comment>
<dbReference type="RefSeq" id="XP_041226034.1">
    <property type="nucleotide sequence ID" value="XM_041361744.1"/>
</dbReference>
<accession>A0AAD4E662</accession>
<name>A0AAD4E662_9AGAM</name>
<evidence type="ECO:0000256" key="1">
    <source>
        <dbReference type="SAM" id="Phobius"/>
    </source>
</evidence>
<feature type="transmembrane region" description="Helical" evidence="1">
    <location>
        <begin position="12"/>
        <end position="33"/>
    </location>
</feature>
<organism evidence="2 3">
    <name type="scientific">Suillus fuscotomentosus</name>
    <dbReference type="NCBI Taxonomy" id="1912939"/>
    <lineage>
        <taxon>Eukaryota</taxon>
        <taxon>Fungi</taxon>
        <taxon>Dikarya</taxon>
        <taxon>Basidiomycota</taxon>
        <taxon>Agaricomycotina</taxon>
        <taxon>Agaricomycetes</taxon>
        <taxon>Agaricomycetidae</taxon>
        <taxon>Boletales</taxon>
        <taxon>Suillineae</taxon>
        <taxon>Suillaceae</taxon>
        <taxon>Suillus</taxon>
    </lineage>
</organism>
<dbReference type="AlphaFoldDB" id="A0AAD4E662"/>
<evidence type="ECO:0000313" key="2">
    <source>
        <dbReference type="EMBL" id="KAG1900458.1"/>
    </source>
</evidence>
<proteinExistence type="predicted"/>
<sequence>MIGLLSPEMMSWLPEGQGCSFALLVFFSALLLAQQYGSEYKRIVLDNHIIAQVRDMTFVDDMVNVRMLDIV</sequence>
<keyword evidence="1" id="KW-0812">Transmembrane</keyword>
<reference evidence="2" key="1">
    <citation type="journal article" date="2020" name="New Phytol.">
        <title>Comparative genomics reveals dynamic genome evolution in host specialist ectomycorrhizal fungi.</title>
        <authorList>
            <person name="Lofgren L.A."/>
            <person name="Nguyen N.H."/>
            <person name="Vilgalys R."/>
            <person name="Ruytinx J."/>
            <person name="Liao H.L."/>
            <person name="Branco S."/>
            <person name="Kuo A."/>
            <person name="LaButti K."/>
            <person name="Lipzen A."/>
            <person name="Andreopoulos W."/>
            <person name="Pangilinan J."/>
            <person name="Riley R."/>
            <person name="Hundley H."/>
            <person name="Na H."/>
            <person name="Barry K."/>
            <person name="Grigoriev I.V."/>
            <person name="Stajich J.E."/>
            <person name="Kennedy P.G."/>
        </authorList>
    </citation>
    <scope>NUCLEOTIDE SEQUENCE</scope>
    <source>
        <strain evidence="2">FC203</strain>
    </source>
</reference>
<keyword evidence="3" id="KW-1185">Reference proteome</keyword>